<comment type="caution">
    <text evidence="1">The sequence shown here is derived from an EMBL/GenBank/DDBJ whole genome shotgun (WGS) entry which is preliminary data.</text>
</comment>
<gene>
    <name evidence="1" type="ORF">KI659_02790</name>
</gene>
<dbReference type="PROSITE" id="PS51257">
    <property type="entry name" value="PROKAR_LIPOPROTEIN"/>
    <property type="match status" value="1"/>
</dbReference>
<dbReference type="InterPro" id="IPR025345">
    <property type="entry name" value="DUF4249"/>
</dbReference>
<accession>A0AAP2G0I9</accession>
<dbReference type="Pfam" id="PF14054">
    <property type="entry name" value="DUF4249"/>
    <property type="match status" value="1"/>
</dbReference>
<dbReference type="AlphaFoldDB" id="A0AAP2G0I9"/>
<evidence type="ECO:0000313" key="2">
    <source>
        <dbReference type="Proteomes" id="UP001319104"/>
    </source>
</evidence>
<protein>
    <submittedName>
        <fullName evidence="1">DUF4249 family protein</fullName>
    </submittedName>
</protein>
<dbReference type="Proteomes" id="UP001319104">
    <property type="component" value="Unassembled WGS sequence"/>
</dbReference>
<keyword evidence="2" id="KW-1185">Reference proteome</keyword>
<reference evidence="1 2" key="1">
    <citation type="submission" date="2021-05" db="EMBL/GenBank/DDBJ databases">
        <authorList>
            <person name="Zhang Z.D."/>
            <person name="Osman G."/>
        </authorList>
    </citation>
    <scope>NUCLEOTIDE SEQUENCE [LARGE SCALE GENOMIC DNA]</scope>
    <source>
        <strain evidence="1 2">KCTC 32217</strain>
    </source>
</reference>
<proteinExistence type="predicted"/>
<sequence>MMKRLFWGLIPMALSGCMGWINQEVEIDLPEHESKIVLNALLKDGDTQVRLGIHKSYGMMDEGSIKDGLPNANVQMRVNGELIERFSFFGGEDDYTAPYRIHVGDSVEVEIDAPGFASVSSSTVVPVPTELISARFGGVDRGLGSVPQREVFFRVAPPVEGKSYYVLKFAQQREGQPMRTAIQLTSNIPFITPIHPFNVGFESTPTQGTEAEMVVLVSELYYSGTQEDLESYLILETVSKEYYDYVTTYYYHYTNQSPDIFGGEPTPMPSNITNGYGIFGAASSHMVRIE</sequence>
<organism evidence="1 2">
    <name type="scientific">Litoribacter ruber</name>
    <dbReference type="NCBI Taxonomy" id="702568"/>
    <lineage>
        <taxon>Bacteria</taxon>
        <taxon>Pseudomonadati</taxon>
        <taxon>Bacteroidota</taxon>
        <taxon>Cytophagia</taxon>
        <taxon>Cytophagales</taxon>
        <taxon>Cyclobacteriaceae</taxon>
        <taxon>Litoribacter</taxon>
    </lineage>
</organism>
<dbReference type="EMBL" id="JAHCMY010000001">
    <property type="protein sequence ID" value="MBS9522934.1"/>
    <property type="molecule type" value="Genomic_DNA"/>
</dbReference>
<evidence type="ECO:0000313" key="1">
    <source>
        <dbReference type="EMBL" id="MBS9522934.1"/>
    </source>
</evidence>
<name>A0AAP2G0I9_9BACT</name>
<dbReference type="RefSeq" id="WP_213943805.1">
    <property type="nucleotide sequence ID" value="NZ_JAHCMY010000001.1"/>
</dbReference>